<dbReference type="EMBL" id="PDUD01000018">
    <property type="protein sequence ID" value="PHN06234.1"/>
    <property type="molecule type" value="Genomic_DNA"/>
</dbReference>
<dbReference type="Pfam" id="PF02687">
    <property type="entry name" value="FtsX"/>
    <property type="match status" value="2"/>
</dbReference>
<dbReference type="GO" id="GO:0022857">
    <property type="term" value="F:transmembrane transporter activity"/>
    <property type="evidence" value="ECO:0007669"/>
    <property type="project" value="TreeGrafter"/>
</dbReference>
<keyword evidence="2" id="KW-1003">Cell membrane</keyword>
<dbReference type="OrthoDB" id="5933722at2"/>
<protein>
    <submittedName>
        <fullName evidence="9">Transporter permease</fullName>
    </submittedName>
</protein>
<organism evidence="9 10">
    <name type="scientific">Flavilitoribacter nigricans (strain ATCC 23147 / DSM 23189 / NBRC 102662 / NCIMB 1420 / SS-2)</name>
    <name type="common">Lewinella nigricans</name>
    <dbReference type="NCBI Taxonomy" id="1122177"/>
    <lineage>
        <taxon>Bacteria</taxon>
        <taxon>Pseudomonadati</taxon>
        <taxon>Bacteroidota</taxon>
        <taxon>Saprospiria</taxon>
        <taxon>Saprospirales</taxon>
        <taxon>Lewinellaceae</taxon>
        <taxon>Flavilitoribacter</taxon>
    </lineage>
</organism>
<feature type="domain" description="ABC3 transporter permease C-terminal" evidence="7">
    <location>
        <begin position="285"/>
        <end position="398"/>
    </location>
</feature>
<feature type="transmembrane region" description="Helical" evidence="6">
    <location>
        <begin position="20"/>
        <end position="41"/>
    </location>
</feature>
<dbReference type="Proteomes" id="UP000223913">
    <property type="component" value="Unassembled WGS sequence"/>
</dbReference>
<keyword evidence="5 6" id="KW-0472">Membrane</keyword>
<keyword evidence="3 6" id="KW-0812">Transmembrane</keyword>
<comment type="caution">
    <text evidence="9">The sequence shown here is derived from an EMBL/GenBank/DDBJ whole genome shotgun (WGS) entry which is preliminary data.</text>
</comment>
<feature type="transmembrane region" description="Helical" evidence="6">
    <location>
        <begin position="749"/>
        <end position="767"/>
    </location>
</feature>
<evidence type="ECO:0000256" key="5">
    <source>
        <dbReference type="ARBA" id="ARBA00023136"/>
    </source>
</evidence>
<dbReference type="Pfam" id="PF12704">
    <property type="entry name" value="MacB_PCD"/>
    <property type="match status" value="1"/>
</dbReference>
<evidence type="ECO:0000256" key="6">
    <source>
        <dbReference type="SAM" id="Phobius"/>
    </source>
</evidence>
<accession>A0A2D0NCJ5</accession>
<reference evidence="9 10" key="1">
    <citation type="submission" date="2017-10" db="EMBL/GenBank/DDBJ databases">
        <title>The draft genome sequence of Lewinella nigricans NBRC 102662.</title>
        <authorList>
            <person name="Wang K."/>
        </authorList>
    </citation>
    <scope>NUCLEOTIDE SEQUENCE [LARGE SCALE GENOMIC DNA]</scope>
    <source>
        <strain evidence="9 10">NBRC 102662</strain>
    </source>
</reference>
<evidence type="ECO:0000256" key="1">
    <source>
        <dbReference type="ARBA" id="ARBA00004651"/>
    </source>
</evidence>
<feature type="transmembrane region" description="Helical" evidence="6">
    <location>
        <begin position="335"/>
        <end position="353"/>
    </location>
</feature>
<name>A0A2D0NCJ5_FLAN2</name>
<proteinExistence type="predicted"/>
<evidence type="ECO:0000256" key="4">
    <source>
        <dbReference type="ARBA" id="ARBA00022989"/>
    </source>
</evidence>
<evidence type="ECO:0000259" key="8">
    <source>
        <dbReference type="Pfam" id="PF12704"/>
    </source>
</evidence>
<dbReference type="InterPro" id="IPR025857">
    <property type="entry name" value="MacB_PCD"/>
</dbReference>
<feature type="transmembrane region" description="Helical" evidence="6">
    <location>
        <begin position="416"/>
        <end position="440"/>
    </location>
</feature>
<feature type="transmembrane region" description="Helical" evidence="6">
    <location>
        <begin position="666"/>
        <end position="687"/>
    </location>
</feature>
<keyword evidence="10" id="KW-1185">Reference proteome</keyword>
<feature type="domain" description="MacB-like periplasmic core" evidence="8">
    <location>
        <begin position="21"/>
        <end position="240"/>
    </location>
</feature>
<dbReference type="InterPro" id="IPR003838">
    <property type="entry name" value="ABC3_permease_C"/>
</dbReference>
<evidence type="ECO:0000256" key="2">
    <source>
        <dbReference type="ARBA" id="ARBA00022475"/>
    </source>
</evidence>
<feature type="transmembrane region" description="Helical" evidence="6">
    <location>
        <begin position="373"/>
        <end position="395"/>
    </location>
</feature>
<evidence type="ECO:0000313" key="9">
    <source>
        <dbReference type="EMBL" id="PHN06234.1"/>
    </source>
</evidence>
<evidence type="ECO:0000256" key="3">
    <source>
        <dbReference type="ARBA" id="ARBA00022692"/>
    </source>
</evidence>
<dbReference type="PROSITE" id="PS51257">
    <property type="entry name" value="PROKAR_LIPOPROTEIN"/>
    <property type="match status" value="1"/>
</dbReference>
<feature type="transmembrane region" description="Helical" evidence="6">
    <location>
        <begin position="718"/>
        <end position="737"/>
    </location>
</feature>
<comment type="subcellular location">
    <subcellularLocation>
        <location evidence="1">Cell membrane</location>
        <topology evidence="1">Multi-pass membrane protein</topology>
    </subcellularLocation>
</comment>
<dbReference type="PANTHER" id="PTHR30572:SF18">
    <property type="entry name" value="ABC-TYPE MACROLIDE FAMILY EXPORT SYSTEM PERMEASE COMPONENT 2"/>
    <property type="match status" value="1"/>
</dbReference>
<sequence length="786" mass="88251">MNSHTLKLTLRNFRRHKSSFFINLIGLSTGLACTLLIVLWVNDELSMDKFHAQEDRLYNVMEHQQYAESVMTTNSTPGMLAETLKEEVPEIEYAATITWNNTYTLSVGETNIQAKGYHAGSDFFKMFSFELLQGQPESVLRDLNAIVLSRSTAENLFGSATDAVGQSLEINHEEVYQVSGIFEDTPNNSSYDFDLILNFEKFKNEEGNSWLRSWDSNGPSTKVILTEGADAAAVEAKIADFVKQRNEDSNVTLFLKPFSESYLYGRYESGKLVGGRIDYVRLFSIIAAFILIIACINFMNLSTARASLRAKEVGVKKAVGAGKASLIWQYLTESTLIAFAAFVVAILLVFLVLPQFNLITDKEISLRFSPEMGLGFLGIMFITGLLAGSYPALYLSSFKPVAVLKGEIKTSLGELWARRGLVIFQFTLSVILIVAVSVVYQQIKYVQSKNLGYDKDNLIYFSMNGRVEEQAEAFLAEAGNLPGVASISSIGHDLIGRQNNTSGLDWPGKDPETRILFENVRVNYDLLETIDVEMQDGRTFSREFGADTSKIIFNEAAIKVMNLEDPIGQKIRLWGRYDREIIGVVKDFHFQSLHEEVKPLFFVLDEENTWMVMARLEAGRTQEAIGNLQEFYEAYNPGFAFNFEFSDEQYALQYAAEQRVASLSKYFAGFAILISCLGLFGLAAFTADRKKKEIGIRKVLGASVANIVTLLTRDFTRLVLVAILIGLPVAYYITGQWLNRFAFRIDLTIWYFLLAGSLVLFISWLTVGSQAFRSAHVDPKECLRDI</sequence>
<evidence type="ECO:0000259" key="7">
    <source>
        <dbReference type="Pfam" id="PF02687"/>
    </source>
</evidence>
<feature type="transmembrane region" description="Helical" evidence="6">
    <location>
        <begin position="279"/>
        <end position="301"/>
    </location>
</feature>
<dbReference type="RefSeq" id="WP_099150218.1">
    <property type="nucleotide sequence ID" value="NZ_PDUD01000018.1"/>
</dbReference>
<keyword evidence="4 6" id="KW-1133">Transmembrane helix</keyword>
<feature type="domain" description="ABC3 transporter permease C-terminal" evidence="7">
    <location>
        <begin position="667"/>
        <end position="778"/>
    </location>
</feature>
<dbReference type="InterPro" id="IPR050250">
    <property type="entry name" value="Macrolide_Exporter_MacB"/>
</dbReference>
<gene>
    <name evidence="9" type="ORF">CRP01_11680</name>
</gene>
<dbReference type="AlphaFoldDB" id="A0A2D0NCJ5"/>
<evidence type="ECO:0000313" key="10">
    <source>
        <dbReference type="Proteomes" id="UP000223913"/>
    </source>
</evidence>
<dbReference type="PANTHER" id="PTHR30572">
    <property type="entry name" value="MEMBRANE COMPONENT OF TRANSPORTER-RELATED"/>
    <property type="match status" value="1"/>
</dbReference>
<dbReference type="GO" id="GO:0005886">
    <property type="term" value="C:plasma membrane"/>
    <property type="evidence" value="ECO:0007669"/>
    <property type="project" value="UniProtKB-SubCell"/>
</dbReference>